<sequence>MTEIQKSRRSRGLKSMSVAVAASASVVGLVLGTGTASAAVDSSNTVVDRDGNTITVTLSDTFIQGVPSLDGNPLTREWFANGKASWDVTGPSADDFEGDVKIGYQIGYPLSIGGTVSIEWASPTLGLDIGSGNESTGEIKLIDPKDDGDGNTIPGGPGGGPVLNPPSVSLGGVGTSTSGLGFHADLIPQAKGAIALENGPGIVQSESAALPINDGVTGSGSEGVGNSGSIQVANLHGTATGILGNVSVRPYVAVTSAQGDVAVTYGVPVRFN</sequence>
<dbReference type="SUPFAM" id="SSF56959">
    <property type="entry name" value="Leukocidin-like"/>
    <property type="match status" value="2"/>
</dbReference>
<dbReference type="Proteomes" id="UP001081071">
    <property type="component" value="Unassembled WGS sequence"/>
</dbReference>
<dbReference type="Gene3D" id="2.60.40.1650">
    <property type="entry name" value="Porin MspA (Ig-like beta-sandwich domain)"/>
    <property type="match status" value="2"/>
</dbReference>
<evidence type="ECO:0000313" key="4">
    <source>
        <dbReference type="EMBL" id="MCZ4519591.1"/>
    </source>
</evidence>
<name>A0ABT4MF44_9NOCA</name>
<dbReference type="RefSeq" id="WP_269605062.1">
    <property type="nucleotide sequence ID" value="NZ_JAPWIJ010000005.1"/>
</dbReference>
<dbReference type="EMBL" id="JAPWIJ010000005">
    <property type="protein sequence ID" value="MCZ4519591.1"/>
    <property type="molecule type" value="Genomic_DNA"/>
</dbReference>
<organism evidence="4 5">
    <name type="scientific">Rhodococcus ruber</name>
    <dbReference type="NCBI Taxonomy" id="1830"/>
    <lineage>
        <taxon>Bacteria</taxon>
        <taxon>Bacillati</taxon>
        <taxon>Actinomycetota</taxon>
        <taxon>Actinomycetes</taxon>
        <taxon>Mycobacteriales</taxon>
        <taxon>Nocardiaceae</taxon>
        <taxon>Rhodococcus</taxon>
    </lineage>
</organism>
<accession>A0ABT4MF44</accession>
<dbReference type="InterPro" id="IPR015286">
    <property type="entry name" value="Porin_fam_mycobact-type"/>
</dbReference>
<keyword evidence="5" id="KW-1185">Reference proteome</keyword>
<evidence type="ECO:0000256" key="2">
    <source>
        <dbReference type="SAM" id="MobiDB-lite"/>
    </source>
</evidence>
<dbReference type="InterPro" id="IPR036435">
    <property type="entry name" value="Leukocidin/porin_MspA_sf"/>
</dbReference>
<proteinExistence type="predicted"/>
<evidence type="ECO:0000256" key="1">
    <source>
        <dbReference type="ARBA" id="ARBA00022729"/>
    </source>
</evidence>
<feature type="region of interest" description="Disordered" evidence="2">
    <location>
        <begin position="142"/>
        <end position="165"/>
    </location>
</feature>
<comment type="caution">
    <text evidence="4">The sequence shown here is derived from an EMBL/GenBank/DDBJ whole genome shotgun (WGS) entry which is preliminary data.</text>
</comment>
<feature type="chain" id="PRO_5046271471" evidence="3">
    <location>
        <begin position="39"/>
        <end position="272"/>
    </location>
</feature>
<keyword evidence="1 3" id="KW-0732">Signal</keyword>
<reference evidence="4" key="1">
    <citation type="submission" date="2022-12" db="EMBL/GenBank/DDBJ databases">
        <authorList>
            <person name="Krivoruchko A.V."/>
            <person name="Elkin A."/>
        </authorList>
    </citation>
    <scope>NUCLEOTIDE SEQUENCE</scope>
    <source>
        <strain evidence="4">IEGM 1391</strain>
    </source>
</reference>
<evidence type="ECO:0000256" key="3">
    <source>
        <dbReference type="SAM" id="SignalP"/>
    </source>
</evidence>
<protein>
    <submittedName>
        <fullName evidence="4">MspA family porin</fullName>
    </submittedName>
</protein>
<gene>
    <name evidence="4" type="ORF">O4220_13815</name>
</gene>
<evidence type="ECO:0000313" key="5">
    <source>
        <dbReference type="Proteomes" id="UP001081071"/>
    </source>
</evidence>
<feature type="signal peptide" evidence="3">
    <location>
        <begin position="1"/>
        <end position="38"/>
    </location>
</feature>
<dbReference type="Pfam" id="PF09203">
    <property type="entry name" value="MspA"/>
    <property type="match status" value="1"/>
</dbReference>